<gene>
    <name evidence="3" type="ORF">J1TS3_09020</name>
</gene>
<protein>
    <submittedName>
        <fullName evidence="3">Nitrilase</fullName>
    </submittedName>
</protein>
<evidence type="ECO:0000259" key="2">
    <source>
        <dbReference type="PROSITE" id="PS50263"/>
    </source>
</evidence>
<comment type="similarity">
    <text evidence="1">Belongs to the carbon-nitrogen hydrolase superfamily. Nitrilase family.</text>
</comment>
<evidence type="ECO:0000313" key="3">
    <source>
        <dbReference type="EMBL" id="GIN19768.1"/>
    </source>
</evidence>
<dbReference type="Proteomes" id="UP000680279">
    <property type="component" value="Unassembled WGS sequence"/>
</dbReference>
<dbReference type="InterPro" id="IPR003010">
    <property type="entry name" value="C-N_Hydrolase"/>
</dbReference>
<dbReference type="CDD" id="cd07564">
    <property type="entry name" value="nitrilases_CHs"/>
    <property type="match status" value="1"/>
</dbReference>
<dbReference type="Gene3D" id="3.60.110.10">
    <property type="entry name" value="Carbon-nitrogen hydrolase"/>
    <property type="match status" value="1"/>
</dbReference>
<reference evidence="3 4" key="1">
    <citation type="submission" date="2021-03" db="EMBL/GenBank/DDBJ databases">
        <title>Antimicrobial resistance genes in bacteria isolated from Japanese honey, and their potential for conferring macrolide and lincosamide resistance in the American foulbrood pathogen Paenibacillus larvae.</title>
        <authorList>
            <person name="Okamoto M."/>
            <person name="Kumagai M."/>
            <person name="Kanamori H."/>
            <person name="Takamatsu D."/>
        </authorList>
    </citation>
    <scope>NUCLEOTIDE SEQUENCE [LARGE SCALE GENOMIC DNA]</scope>
    <source>
        <strain evidence="3 4">J1TS3</strain>
    </source>
</reference>
<accession>A0ABQ4K4G7</accession>
<sequence length="370" mass="41427">MGKAIFGGKDKITVAIAQVSPVFLDKKRTIEKAIDYIHKAGKEGADLIVFPESFIPAFPYWQQGYNDPSTDWFDVHVKFQEESVVVGTEDTALLGEAARQANIHLNMGCTELDDAVGSRTLYNTMLYFDKKGSLYGRHRKVVPTNQERCFHGMGGGGDNLKVYDTDIGRIGGLVCWENHMILIRALMALQGEEIHIANWPGTWSGLPTDEMTYVDQESKNPQSYNTSDIEPAIRAHAFEAQTFVISACGYQPADEVPDDFPYKEKTNWDWANGGSSIVDPFGCYIVEPVYDKEALIVAELDGTMIKAAKNGFDLLGHYSRPDLVQLAYNNTEYRHLVDTIKTTRATDDEGTLQEIKAHLLEITSKLRNER</sequence>
<keyword evidence="4" id="KW-1185">Reference proteome</keyword>
<organism evidence="3 4">
    <name type="scientific">Siminovitchia fordii</name>
    <dbReference type="NCBI Taxonomy" id="254759"/>
    <lineage>
        <taxon>Bacteria</taxon>
        <taxon>Bacillati</taxon>
        <taxon>Bacillota</taxon>
        <taxon>Bacilli</taxon>
        <taxon>Bacillales</taxon>
        <taxon>Bacillaceae</taxon>
        <taxon>Siminovitchia</taxon>
    </lineage>
</organism>
<dbReference type="RefSeq" id="WP_018707728.1">
    <property type="nucleotide sequence ID" value="NZ_BOQT01000002.1"/>
</dbReference>
<dbReference type="SUPFAM" id="SSF56317">
    <property type="entry name" value="Carbon-nitrogen hydrolase"/>
    <property type="match status" value="1"/>
</dbReference>
<dbReference type="PROSITE" id="PS50263">
    <property type="entry name" value="CN_HYDROLASE"/>
    <property type="match status" value="1"/>
</dbReference>
<proteinExistence type="inferred from homology"/>
<dbReference type="EMBL" id="BOQT01000002">
    <property type="protein sequence ID" value="GIN19768.1"/>
    <property type="molecule type" value="Genomic_DNA"/>
</dbReference>
<feature type="domain" description="CN hydrolase" evidence="2">
    <location>
        <begin position="12"/>
        <end position="302"/>
    </location>
</feature>
<dbReference type="PANTHER" id="PTHR46044">
    <property type="entry name" value="NITRILASE"/>
    <property type="match status" value="1"/>
</dbReference>
<comment type="caution">
    <text evidence="3">The sequence shown here is derived from an EMBL/GenBank/DDBJ whole genome shotgun (WGS) entry which is preliminary data.</text>
</comment>
<dbReference type="InterPro" id="IPR036526">
    <property type="entry name" value="C-N_Hydrolase_sf"/>
</dbReference>
<dbReference type="InterPro" id="IPR044149">
    <property type="entry name" value="Nitrilases_CHs"/>
</dbReference>
<evidence type="ECO:0000313" key="4">
    <source>
        <dbReference type="Proteomes" id="UP000680279"/>
    </source>
</evidence>
<dbReference type="Pfam" id="PF00795">
    <property type="entry name" value="CN_hydrolase"/>
    <property type="match status" value="1"/>
</dbReference>
<evidence type="ECO:0000256" key="1">
    <source>
        <dbReference type="ARBA" id="ARBA00008129"/>
    </source>
</evidence>
<name>A0ABQ4K4G7_9BACI</name>
<dbReference type="PANTHER" id="PTHR46044:SF1">
    <property type="entry name" value="CN HYDROLASE DOMAIN-CONTAINING PROTEIN"/>
    <property type="match status" value="1"/>
</dbReference>